<dbReference type="SUPFAM" id="SSF81321">
    <property type="entry name" value="Family A G protein-coupled receptor-like"/>
    <property type="match status" value="1"/>
</dbReference>
<dbReference type="CDD" id="cd14978">
    <property type="entry name" value="7tmA_FMRFamide_R-like"/>
    <property type="match status" value="1"/>
</dbReference>
<evidence type="ECO:0000256" key="2">
    <source>
        <dbReference type="ARBA" id="ARBA00010663"/>
    </source>
</evidence>
<evidence type="ECO:0000256" key="1">
    <source>
        <dbReference type="ARBA" id="ARBA00004370"/>
    </source>
</evidence>
<dbReference type="Gene3D" id="1.20.1070.10">
    <property type="entry name" value="Rhodopsin 7-helix transmembrane proteins"/>
    <property type="match status" value="1"/>
</dbReference>
<dbReference type="Proteomes" id="UP001235939">
    <property type="component" value="Chromosome 02"/>
</dbReference>
<dbReference type="EMBL" id="CP092864">
    <property type="protein sequence ID" value="UYV62359.1"/>
    <property type="molecule type" value="Genomic_DNA"/>
</dbReference>
<accession>A0ABY6K0N5</accession>
<reference evidence="8 9" key="1">
    <citation type="submission" date="2022-01" db="EMBL/GenBank/DDBJ databases">
        <title>A chromosomal length assembly of Cordylochernes scorpioides.</title>
        <authorList>
            <person name="Zeh D."/>
            <person name="Zeh J."/>
        </authorList>
    </citation>
    <scope>NUCLEOTIDE SEQUENCE [LARGE SCALE GENOMIC DNA]</scope>
    <source>
        <strain evidence="8">IN4F17</strain>
        <tissue evidence="8">Whole Body</tissue>
    </source>
</reference>
<sequence length="387" mass="43641">MDVNATNMTTGLCSDGVSAPDQDPTAAVFRDQTRFWVQRVLIPIVVPIGILGNLATIVVMSRPRMRSSTSHYLAALAVFDLVYLGAVFTLSLTHYPSLSSSAAYWRGWPVWIAVTDTSSNTSIWLTVTFTVERYVAVCHPMRGKILCTESRAKRLIFFVMLICILITLPTMFEWEVCFKNGIFRPIMTQMGKSDLYRSVYYWTTALLFTLIPLILLVIFNSFLIQSVRYSSTLRRTLTHRRDIATEGSSPSSQERKITIMLIAVVVLFLICQLPTAIMLLISIFFTPPEGSGDLAIQQGLGNIFNFLMTVNATGNFVLYSLLSQKYRRTFLQTFCPCLKGRMSRLRSVYQNTIYSTVPESPQRPQRLISLQPLSAAAWSKSSQQDQP</sequence>
<dbReference type="PROSITE" id="PS50262">
    <property type="entry name" value="G_PROTEIN_RECEP_F1_2"/>
    <property type="match status" value="1"/>
</dbReference>
<dbReference type="Pfam" id="PF00001">
    <property type="entry name" value="7tm_1"/>
    <property type="match status" value="1"/>
</dbReference>
<feature type="transmembrane region" description="Helical" evidence="6">
    <location>
        <begin position="199"/>
        <end position="224"/>
    </location>
</feature>
<evidence type="ECO:0000313" key="9">
    <source>
        <dbReference type="Proteomes" id="UP001235939"/>
    </source>
</evidence>
<dbReference type="PRINTS" id="PR00237">
    <property type="entry name" value="GPCRRHODOPSN"/>
</dbReference>
<dbReference type="PANTHER" id="PTHR46641">
    <property type="entry name" value="FMRFAMIDE RECEPTOR-RELATED"/>
    <property type="match status" value="1"/>
</dbReference>
<keyword evidence="9" id="KW-1185">Reference proteome</keyword>
<dbReference type="InterPro" id="IPR017452">
    <property type="entry name" value="GPCR_Rhodpsn_7TM"/>
</dbReference>
<name>A0ABY6K0N5_9ARAC</name>
<keyword evidence="5 6" id="KW-0472">Membrane</keyword>
<feature type="transmembrane region" description="Helical" evidence="6">
    <location>
        <begin position="72"/>
        <end position="90"/>
    </location>
</feature>
<evidence type="ECO:0000256" key="6">
    <source>
        <dbReference type="SAM" id="Phobius"/>
    </source>
</evidence>
<evidence type="ECO:0000313" key="8">
    <source>
        <dbReference type="EMBL" id="UYV62359.1"/>
    </source>
</evidence>
<dbReference type="PANTHER" id="PTHR46641:SF22">
    <property type="entry name" value="PROCTOLIN RECEPTOR, ISOFORM A"/>
    <property type="match status" value="1"/>
</dbReference>
<organism evidence="8 9">
    <name type="scientific">Cordylochernes scorpioides</name>
    <dbReference type="NCBI Taxonomy" id="51811"/>
    <lineage>
        <taxon>Eukaryota</taxon>
        <taxon>Metazoa</taxon>
        <taxon>Ecdysozoa</taxon>
        <taxon>Arthropoda</taxon>
        <taxon>Chelicerata</taxon>
        <taxon>Arachnida</taxon>
        <taxon>Pseudoscorpiones</taxon>
        <taxon>Cheliferoidea</taxon>
        <taxon>Chernetidae</taxon>
        <taxon>Cordylochernes</taxon>
    </lineage>
</organism>
<dbReference type="InterPro" id="IPR000276">
    <property type="entry name" value="GPCR_Rhodpsn"/>
</dbReference>
<evidence type="ECO:0000256" key="5">
    <source>
        <dbReference type="ARBA" id="ARBA00023136"/>
    </source>
</evidence>
<feature type="transmembrane region" description="Helical" evidence="6">
    <location>
        <begin position="303"/>
        <end position="322"/>
    </location>
</feature>
<feature type="transmembrane region" description="Helical" evidence="6">
    <location>
        <begin position="40"/>
        <end position="60"/>
    </location>
</feature>
<feature type="domain" description="G-protein coupled receptors family 1 profile" evidence="7">
    <location>
        <begin position="52"/>
        <end position="319"/>
    </location>
</feature>
<evidence type="ECO:0000256" key="4">
    <source>
        <dbReference type="ARBA" id="ARBA00022989"/>
    </source>
</evidence>
<keyword evidence="4 6" id="KW-1133">Transmembrane helix</keyword>
<evidence type="ECO:0000256" key="3">
    <source>
        <dbReference type="ARBA" id="ARBA00022692"/>
    </source>
</evidence>
<comment type="similarity">
    <text evidence="2">Belongs to the G-protein coupled receptor 1 family.</text>
</comment>
<feature type="transmembrane region" description="Helical" evidence="6">
    <location>
        <begin position="155"/>
        <end position="172"/>
    </location>
</feature>
<proteinExistence type="inferred from homology"/>
<protein>
    <recommendedName>
        <fullName evidence="7">G-protein coupled receptors family 1 profile domain-containing protein</fullName>
    </recommendedName>
</protein>
<dbReference type="InterPro" id="IPR052954">
    <property type="entry name" value="GPCR-Ligand_Int"/>
</dbReference>
<feature type="transmembrane region" description="Helical" evidence="6">
    <location>
        <begin position="259"/>
        <end position="283"/>
    </location>
</feature>
<keyword evidence="3 6" id="KW-0812">Transmembrane</keyword>
<evidence type="ECO:0000259" key="7">
    <source>
        <dbReference type="PROSITE" id="PS50262"/>
    </source>
</evidence>
<comment type="subcellular location">
    <subcellularLocation>
        <location evidence="1">Membrane</location>
    </subcellularLocation>
</comment>
<gene>
    <name evidence="8" type="ORF">LAZ67_2000262</name>
</gene>